<keyword evidence="2" id="KW-0378">Hydrolase</keyword>
<dbReference type="InterPro" id="IPR050266">
    <property type="entry name" value="AB_hydrolase_sf"/>
</dbReference>
<dbReference type="PRINTS" id="PR00412">
    <property type="entry name" value="EPOXHYDRLASE"/>
</dbReference>
<keyword evidence="3" id="KW-1185">Reference proteome</keyword>
<name>A0ABY3TNQ5_9MYCO</name>
<evidence type="ECO:0000313" key="3">
    <source>
        <dbReference type="Proteomes" id="UP001055337"/>
    </source>
</evidence>
<dbReference type="GO" id="GO:0016787">
    <property type="term" value="F:hydrolase activity"/>
    <property type="evidence" value="ECO:0007669"/>
    <property type="project" value="UniProtKB-KW"/>
</dbReference>
<dbReference type="Pfam" id="PF00561">
    <property type="entry name" value="Abhydrolase_1"/>
    <property type="match status" value="1"/>
</dbReference>
<dbReference type="InterPro" id="IPR029058">
    <property type="entry name" value="AB_hydrolase_fold"/>
</dbReference>
<protein>
    <submittedName>
        <fullName evidence="2">Alpha/beta hydrolase</fullName>
    </submittedName>
</protein>
<dbReference type="InterPro" id="IPR000639">
    <property type="entry name" value="Epox_hydrolase-like"/>
</dbReference>
<gene>
    <name evidence="2" type="ORF">MI149_07260</name>
</gene>
<feature type="domain" description="AB hydrolase-1" evidence="1">
    <location>
        <begin position="51"/>
        <end position="309"/>
    </location>
</feature>
<dbReference type="Gene3D" id="3.40.50.1820">
    <property type="entry name" value="alpha/beta hydrolase"/>
    <property type="match status" value="1"/>
</dbReference>
<dbReference type="SUPFAM" id="SSF53474">
    <property type="entry name" value="alpha/beta-Hydrolases"/>
    <property type="match status" value="1"/>
</dbReference>
<organism evidence="2 3">
    <name type="scientific">Mycolicibacterium crocinum</name>
    <dbReference type="NCBI Taxonomy" id="388459"/>
    <lineage>
        <taxon>Bacteria</taxon>
        <taxon>Bacillati</taxon>
        <taxon>Actinomycetota</taxon>
        <taxon>Actinomycetes</taxon>
        <taxon>Mycobacteriales</taxon>
        <taxon>Mycobacteriaceae</taxon>
        <taxon>Mycolicibacterium</taxon>
    </lineage>
</organism>
<sequence>MHYDIRLRPAQPATPAPDAFTIHRAEVPPSPGRDGLTLAVVHEGPKNGSGYPLLLLHGYPETKRIWWRNIAALVEAGYEVIAPDLRGHGDSDMSADDVYDIAAYSRDVYLLVRSLGHERCGVVGGDVGGVVAVDLLHRYPGFVEKLVFFDTVPPLVFDDYVAAGLDPMGILSDGPTGDYRQRQGAAPDELAAELDTEDKRRRYIGEMYGHRLWASPGTFSAEDVDFMTEPFGSEERLRAGWAVYQLAHGRPVSEPPIMDRTVDVPTLILYGMDDHVVGPEFIHFCEVAFTNRTGPVVLPGAGHFLQWERADVFNALVVAFFGDLRVRHELVGRPAASALGE</sequence>
<dbReference type="Proteomes" id="UP001055337">
    <property type="component" value="Chromosome"/>
</dbReference>
<dbReference type="RefSeq" id="WP_240179224.1">
    <property type="nucleotide sequence ID" value="NZ_CP092362.2"/>
</dbReference>
<dbReference type="InterPro" id="IPR000073">
    <property type="entry name" value="AB_hydrolase_1"/>
</dbReference>
<evidence type="ECO:0000313" key="2">
    <source>
        <dbReference type="EMBL" id="ULN42883.1"/>
    </source>
</evidence>
<proteinExistence type="predicted"/>
<dbReference type="PRINTS" id="PR00111">
    <property type="entry name" value="ABHYDROLASE"/>
</dbReference>
<dbReference type="EMBL" id="CP092362">
    <property type="protein sequence ID" value="ULN42883.1"/>
    <property type="molecule type" value="Genomic_DNA"/>
</dbReference>
<dbReference type="PANTHER" id="PTHR43798">
    <property type="entry name" value="MONOACYLGLYCEROL LIPASE"/>
    <property type="match status" value="1"/>
</dbReference>
<accession>A0ABY3TNQ5</accession>
<evidence type="ECO:0000259" key="1">
    <source>
        <dbReference type="Pfam" id="PF00561"/>
    </source>
</evidence>
<reference evidence="2" key="1">
    <citation type="submission" date="2022-08" db="EMBL/GenBank/DDBJ databases">
        <title>Whole genome sequencing of non-tuberculosis mycobacteria type-strains.</title>
        <authorList>
            <person name="Igarashi Y."/>
            <person name="Osugi A."/>
            <person name="Mitarai S."/>
        </authorList>
    </citation>
    <scope>NUCLEOTIDE SEQUENCE</scope>
    <source>
        <strain evidence="2">JCM 16369</strain>
    </source>
</reference>